<dbReference type="AlphaFoldDB" id="A0A165MTA0"/>
<evidence type="ECO:0000313" key="1">
    <source>
        <dbReference type="EMBL" id="KZT66092.1"/>
    </source>
</evidence>
<sequence length="151" mass="17334">MNALNRLLANNERVSRTGTEDRIPDKLCLWYDYIRTTGRYTVEDYVRRSHAGEEAIEGNQARALWKEAAGVRTTTNTNHLYRWSISLSTNVRLRVRMEEILEQQGKPIHSIRRFTGRCGARLFNARCPTTQVHAQCGTIRDCIAPQGELLS</sequence>
<evidence type="ECO:0000313" key="2">
    <source>
        <dbReference type="Proteomes" id="UP000076727"/>
    </source>
</evidence>
<accession>A0A165MTA0</accession>
<organism evidence="1 2">
    <name type="scientific">Daedalea quercina L-15889</name>
    <dbReference type="NCBI Taxonomy" id="1314783"/>
    <lineage>
        <taxon>Eukaryota</taxon>
        <taxon>Fungi</taxon>
        <taxon>Dikarya</taxon>
        <taxon>Basidiomycota</taxon>
        <taxon>Agaricomycotina</taxon>
        <taxon>Agaricomycetes</taxon>
        <taxon>Polyporales</taxon>
        <taxon>Fomitopsis</taxon>
    </lineage>
</organism>
<name>A0A165MTA0_9APHY</name>
<gene>
    <name evidence="1" type="ORF">DAEQUDRAFT_730726</name>
</gene>
<reference evidence="1 2" key="1">
    <citation type="journal article" date="2016" name="Mol. Biol. Evol.">
        <title>Comparative Genomics of Early-Diverging Mushroom-Forming Fungi Provides Insights into the Origins of Lignocellulose Decay Capabilities.</title>
        <authorList>
            <person name="Nagy L.G."/>
            <person name="Riley R."/>
            <person name="Tritt A."/>
            <person name="Adam C."/>
            <person name="Daum C."/>
            <person name="Floudas D."/>
            <person name="Sun H."/>
            <person name="Yadav J.S."/>
            <person name="Pangilinan J."/>
            <person name="Larsson K.H."/>
            <person name="Matsuura K."/>
            <person name="Barry K."/>
            <person name="Labutti K."/>
            <person name="Kuo R."/>
            <person name="Ohm R.A."/>
            <person name="Bhattacharya S.S."/>
            <person name="Shirouzu T."/>
            <person name="Yoshinaga Y."/>
            <person name="Martin F.M."/>
            <person name="Grigoriev I.V."/>
            <person name="Hibbett D.S."/>
        </authorList>
    </citation>
    <scope>NUCLEOTIDE SEQUENCE [LARGE SCALE GENOMIC DNA]</scope>
    <source>
        <strain evidence="1 2">L-15889</strain>
    </source>
</reference>
<proteinExistence type="predicted"/>
<dbReference type="Proteomes" id="UP000076727">
    <property type="component" value="Unassembled WGS sequence"/>
</dbReference>
<dbReference type="EMBL" id="KV429095">
    <property type="protein sequence ID" value="KZT66092.1"/>
    <property type="molecule type" value="Genomic_DNA"/>
</dbReference>
<keyword evidence="2" id="KW-1185">Reference proteome</keyword>
<protein>
    <submittedName>
        <fullName evidence="1">Uncharacterized protein</fullName>
    </submittedName>
</protein>